<name>A0AAW4XMU8_RHORH</name>
<dbReference type="Proteomes" id="UP001198630">
    <property type="component" value="Unassembled WGS sequence"/>
</dbReference>
<evidence type="ECO:0000313" key="2">
    <source>
        <dbReference type="Proteomes" id="UP001198630"/>
    </source>
</evidence>
<organism evidence="1 2">
    <name type="scientific">Rhodococcus rhodochrous</name>
    <dbReference type="NCBI Taxonomy" id="1829"/>
    <lineage>
        <taxon>Bacteria</taxon>
        <taxon>Bacillati</taxon>
        <taxon>Actinomycetota</taxon>
        <taxon>Actinomycetes</taxon>
        <taxon>Mycobacteriales</taxon>
        <taxon>Nocardiaceae</taxon>
        <taxon>Rhodococcus</taxon>
    </lineage>
</organism>
<sequence>MTAPATALPTGFATEVDGAAALIVGGIRSFPRHPQRGALAQPFAGAQSSASEVGVIGVPLYALVAVDWAIEVATIGRDGRTRTVFTTGWLGAPRGVTWYLHPAVHDAERGLYLLDASERFAASASTAEVPAAVARAARSWDLGVVPERVRVHNFPLWCA</sequence>
<gene>
    <name evidence="1" type="ORF">LQ384_25130</name>
</gene>
<accession>A0AAW4XMU8</accession>
<dbReference type="EMBL" id="JAJNCO010000020">
    <property type="protein sequence ID" value="MCD2114397.1"/>
    <property type="molecule type" value="Genomic_DNA"/>
</dbReference>
<proteinExistence type="predicted"/>
<reference evidence="1" key="1">
    <citation type="submission" date="2021-11" db="EMBL/GenBank/DDBJ databases">
        <title>Development of a sustainable strategy for remediation of hydrocarbon-contaminated territories based on the waste exchange concept.</title>
        <authorList>
            <person name="Elkin A."/>
        </authorList>
    </citation>
    <scope>NUCLEOTIDE SEQUENCE</scope>
    <source>
        <strain evidence="1">IEGM 757</strain>
    </source>
</reference>
<comment type="caution">
    <text evidence="1">The sequence shown here is derived from an EMBL/GenBank/DDBJ whole genome shotgun (WGS) entry which is preliminary data.</text>
</comment>
<evidence type="ECO:0000313" key="1">
    <source>
        <dbReference type="EMBL" id="MCD2114397.1"/>
    </source>
</evidence>
<dbReference type="AlphaFoldDB" id="A0AAW4XMU8"/>
<dbReference type="RefSeq" id="WP_230792447.1">
    <property type="nucleotide sequence ID" value="NZ_JAJNCO010000020.1"/>
</dbReference>
<protein>
    <submittedName>
        <fullName evidence="1">Uncharacterized protein</fullName>
    </submittedName>
</protein>